<reference evidence="2 3" key="1">
    <citation type="journal article" date="2006" name="PLoS Genet.">
        <title>Exploring the mycobacteriophage metaproteome: phage genomics as an educational platform.</title>
        <authorList>
            <person name="Hatfull G.F."/>
            <person name="Pedulla M.L."/>
            <person name="Jacobs-Sera D."/>
            <person name="Cichon P.M."/>
            <person name="Foley A."/>
            <person name="Ford M.E."/>
            <person name="Gonda R.M."/>
            <person name="Houtz J.M."/>
            <person name="Hryckowian A.J."/>
            <person name="Kelchner V.A."/>
            <person name="Namburi S."/>
            <person name="Pajcini K.V."/>
            <person name="Popovich M.G."/>
            <person name="Schleicher D.T."/>
            <person name="Simanek B.Z."/>
            <person name="Smith A.L."/>
            <person name="Zdanowicz G.M."/>
            <person name="Kumar V."/>
            <person name="Peebles C.L."/>
            <person name="Jacobs W.R.Jr."/>
            <person name="Lawrence J.G."/>
            <person name="Hendrix R.W."/>
        </authorList>
    </citation>
    <scope>NUCLEOTIDE SEQUENCE [LARGE SCALE GENOMIC DNA]</scope>
</reference>
<evidence type="ECO:0000313" key="2">
    <source>
        <dbReference type="EMBL" id="ABD58200.1"/>
    </source>
</evidence>
<feature type="transmembrane region" description="Helical" evidence="1">
    <location>
        <begin position="31"/>
        <end position="52"/>
    </location>
</feature>
<keyword evidence="3" id="KW-1185">Reference proteome</keyword>
<dbReference type="EMBL" id="DQ398044">
    <property type="protein sequence ID" value="ABD58200.1"/>
    <property type="molecule type" value="Genomic_DNA"/>
</dbReference>
<organism evidence="2 3">
    <name type="scientific">Mycobacterium phage Cooper</name>
    <dbReference type="NCBI Taxonomy" id="373406"/>
    <lineage>
        <taxon>Viruses</taxon>
        <taxon>Duplodnaviria</taxon>
        <taxon>Heunggongvirae</taxon>
        <taxon>Uroviricota</taxon>
        <taxon>Caudoviricetes</taxon>
        <taxon>Bclasvirinae</taxon>
        <taxon>Coopervirus</taxon>
        <taxon>Coopervirus cooper</taxon>
    </lineage>
</organism>
<accession>Q1A033</accession>
<keyword evidence="1" id="KW-0812">Transmembrane</keyword>
<keyword evidence="1" id="KW-1133">Transmembrane helix</keyword>
<dbReference type="OrthoDB" id="14932at10239"/>
<dbReference type="RefSeq" id="YP_654980.1">
    <property type="nucleotide sequence ID" value="NC_008195.1"/>
</dbReference>
<dbReference type="Proteomes" id="UP000000904">
    <property type="component" value="Segment"/>
</dbReference>
<sequence length="163" mass="18081">MASMRDWLFWWLVVVPVAGLLAWWLDTLLGWQFSWRDAALGVALGFVLRVWLLHRRAGQQAATLATAPAAIDPATEVVPGTMLVAMVAALDARPWWAPWRPCHRDHVTLAEVTLDRPLAGNVRVGVSPWALVLHDDIGTLLTVGRDQLPDAAPWELTAVVRTR</sequence>
<dbReference type="KEGG" id="vg:4157012"/>
<protein>
    <submittedName>
        <fullName evidence="2">Uncharacterized protein</fullName>
    </submittedName>
</protein>
<evidence type="ECO:0000313" key="3">
    <source>
        <dbReference type="Proteomes" id="UP000000904"/>
    </source>
</evidence>
<evidence type="ECO:0000256" key="1">
    <source>
        <dbReference type="SAM" id="Phobius"/>
    </source>
</evidence>
<proteinExistence type="predicted"/>
<feature type="transmembrane region" description="Helical" evidence="1">
    <location>
        <begin position="7"/>
        <end position="25"/>
    </location>
</feature>
<name>Q1A033_9CAUD</name>
<gene>
    <name evidence="2" type="primary">83</name>
    <name evidence="2" type="ORF">PBI_COOPER_83</name>
</gene>
<keyword evidence="1" id="KW-0472">Membrane</keyword>